<sequence length="308" mass="31336">MGTLSRRALAAGTFVVAGALTLTACGGGGTTAASPAAPAATGASSAAPSAQNTLAAMVPDAIKSDGKLIVGVDASYPPNESVDPASQKIVGWDVELVEAIAGKLGLTAEFQNAGFDTIIPGLGSGKYELGSSSFTDNKEREKVVDFVTYYSAGTAWAALKGNPKAVNPDDACGKKIGVQQGTVQVDDIKAKSEACTKAGKPAIDQVVRKQQTEVNADLVSGKIDGMLADSPIVGYAVKQTGDKLEIIGQAYDTAPYGFAIGKNSGTFKDAWLAGLKEVMADGTYKSILDKWGVGDGAITDPVINGAQG</sequence>
<dbReference type="PROSITE" id="PS51318">
    <property type="entry name" value="TAT"/>
    <property type="match status" value="1"/>
</dbReference>
<keyword evidence="5" id="KW-1185">Reference proteome</keyword>
<feature type="domain" description="Solute-binding protein family 3/N-terminal" evidence="3">
    <location>
        <begin position="67"/>
        <end position="295"/>
    </location>
</feature>
<evidence type="ECO:0000256" key="2">
    <source>
        <dbReference type="SAM" id="SignalP"/>
    </source>
</evidence>
<dbReference type="InterPro" id="IPR001638">
    <property type="entry name" value="Solute-binding_3/MltF_N"/>
</dbReference>
<accession>A0ABW4T6V4</accession>
<dbReference type="Proteomes" id="UP001597368">
    <property type="component" value="Unassembled WGS sequence"/>
</dbReference>
<feature type="chain" id="PRO_5046440533" evidence="2">
    <location>
        <begin position="25"/>
        <end position="308"/>
    </location>
</feature>
<gene>
    <name evidence="4" type="ORF">ACFSKW_40150</name>
</gene>
<keyword evidence="1 2" id="KW-0732">Signal</keyword>
<name>A0ABW4T6V4_9ACTN</name>
<dbReference type="Pfam" id="PF00497">
    <property type="entry name" value="SBP_bac_3"/>
    <property type="match status" value="1"/>
</dbReference>
<proteinExistence type="predicted"/>
<protein>
    <submittedName>
        <fullName evidence="4">ABC transporter substrate-binding protein</fullName>
    </submittedName>
</protein>
<dbReference type="SUPFAM" id="SSF53850">
    <property type="entry name" value="Periplasmic binding protein-like II"/>
    <property type="match status" value="1"/>
</dbReference>
<evidence type="ECO:0000313" key="4">
    <source>
        <dbReference type="EMBL" id="MFD1937700.1"/>
    </source>
</evidence>
<dbReference type="Gene3D" id="3.40.190.10">
    <property type="entry name" value="Periplasmic binding protein-like II"/>
    <property type="match status" value="2"/>
</dbReference>
<evidence type="ECO:0000313" key="5">
    <source>
        <dbReference type="Proteomes" id="UP001597368"/>
    </source>
</evidence>
<dbReference type="InterPro" id="IPR006311">
    <property type="entry name" value="TAT_signal"/>
</dbReference>
<dbReference type="SMART" id="SM00062">
    <property type="entry name" value="PBPb"/>
    <property type="match status" value="1"/>
</dbReference>
<reference evidence="5" key="1">
    <citation type="journal article" date="2019" name="Int. J. Syst. Evol. Microbiol.">
        <title>The Global Catalogue of Microorganisms (GCM) 10K type strain sequencing project: providing services to taxonomists for standard genome sequencing and annotation.</title>
        <authorList>
            <consortium name="The Broad Institute Genomics Platform"/>
            <consortium name="The Broad Institute Genome Sequencing Center for Infectious Disease"/>
            <person name="Wu L."/>
            <person name="Ma J."/>
        </authorList>
    </citation>
    <scope>NUCLEOTIDE SEQUENCE [LARGE SCALE GENOMIC DNA]</scope>
    <source>
        <strain evidence="5">ICMP 6774ER</strain>
    </source>
</reference>
<organism evidence="4 5">
    <name type="scientific">Nonomuraea mangrovi</name>
    <dbReference type="NCBI Taxonomy" id="2316207"/>
    <lineage>
        <taxon>Bacteria</taxon>
        <taxon>Bacillati</taxon>
        <taxon>Actinomycetota</taxon>
        <taxon>Actinomycetes</taxon>
        <taxon>Streptosporangiales</taxon>
        <taxon>Streptosporangiaceae</taxon>
        <taxon>Nonomuraea</taxon>
    </lineage>
</organism>
<dbReference type="CDD" id="cd01004">
    <property type="entry name" value="PBP2_MidA_like"/>
    <property type="match status" value="1"/>
</dbReference>
<evidence type="ECO:0000259" key="3">
    <source>
        <dbReference type="SMART" id="SM00062"/>
    </source>
</evidence>
<evidence type="ECO:0000256" key="1">
    <source>
        <dbReference type="ARBA" id="ARBA00022729"/>
    </source>
</evidence>
<dbReference type="PANTHER" id="PTHR35936">
    <property type="entry name" value="MEMBRANE-BOUND LYTIC MUREIN TRANSGLYCOSYLASE F"/>
    <property type="match status" value="1"/>
</dbReference>
<dbReference type="EMBL" id="JBHUFV010000061">
    <property type="protein sequence ID" value="MFD1937700.1"/>
    <property type="molecule type" value="Genomic_DNA"/>
</dbReference>
<dbReference type="PANTHER" id="PTHR35936:SF17">
    <property type="entry name" value="ARGININE-BINDING EXTRACELLULAR PROTEIN ARTP"/>
    <property type="match status" value="1"/>
</dbReference>
<feature type="signal peptide" evidence="2">
    <location>
        <begin position="1"/>
        <end position="24"/>
    </location>
</feature>
<dbReference type="PROSITE" id="PS51257">
    <property type="entry name" value="PROKAR_LIPOPROTEIN"/>
    <property type="match status" value="1"/>
</dbReference>
<dbReference type="RefSeq" id="WP_379579122.1">
    <property type="nucleotide sequence ID" value="NZ_JBHUFV010000061.1"/>
</dbReference>
<comment type="caution">
    <text evidence="4">The sequence shown here is derived from an EMBL/GenBank/DDBJ whole genome shotgun (WGS) entry which is preliminary data.</text>
</comment>